<dbReference type="CDD" id="cd00082">
    <property type="entry name" value="HisKA"/>
    <property type="match status" value="1"/>
</dbReference>
<evidence type="ECO:0000256" key="9">
    <source>
        <dbReference type="SAM" id="Phobius"/>
    </source>
</evidence>
<organism evidence="13 14">
    <name type="scientific">Microlunatus capsulatus</name>
    <dbReference type="NCBI Taxonomy" id="99117"/>
    <lineage>
        <taxon>Bacteria</taxon>
        <taxon>Bacillati</taxon>
        <taxon>Actinomycetota</taxon>
        <taxon>Actinomycetes</taxon>
        <taxon>Propionibacteriales</taxon>
        <taxon>Propionibacteriaceae</taxon>
        <taxon>Microlunatus</taxon>
    </lineage>
</organism>
<keyword evidence="7" id="KW-0902">Two-component regulatory system</keyword>
<dbReference type="PROSITE" id="PS50113">
    <property type="entry name" value="PAC"/>
    <property type="match status" value="1"/>
</dbReference>
<dbReference type="EC" id="2.7.13.3" evidence="3"/>
<evidence type="ECO:0000256" key="7">
    <source>
        <dbReference type="ARBA" id="ARBA00023012"/>
    </source>
</evidence>
<dbReference type="CDD" id="cd00130">
    <property type="entry name" value="PAS"/>
    <property type="match status" value="1"/>
</dbReference>
<dbReference type="PANTHER" id="PTHR43047">
    <property type="entry name" value="TWO-COMPONENT HISTIDINE PROTEIN KINASE"/>
    <property type="match status" value="1"/>
</dbReference>
<protein>
    <recommendedName>
        <fullName evidence="3">histidine kinase</fullName>
        <ecNumber evidence="3">2.7.13.3</ecNumber>
    </recommendedName>
</protein>
<dbReference type="SUPFAM" id="SSF47384">
    <property type="entry name" value="Homodimeric domain of signal transducing histidine kinase"/>
    <property type="match status" value="1"/>
</dbReference>
<dbReference type="InterPro" id="IPR035965">
    <property type="entry name" value="PAS-like_dom_sf"/>
</dbReference>
<dbReference type="SMART" id="SM00086">
    <property type="entry name" value="PAC"/>
    <property type="match status" value="1"/>
</dbReference>
<dbReference type="PANTHER" id="PTHR43047:SF72">
    <property type="entry name" value="OSMOSENSING HISTIDINE PROTEIN KINASE SLN1"/>
    <property type="match status" value="1"/>
</dbReference>
<evidence type="ECO:0000313" key="13">
    <source>
        <dbReference type="EMBL" id="MBP2416035.1"/>
    </source>
</evidence>
<dbReference type="InterPro" id="IPR003661">
    <property type="entry name" value="HisK_dim/P_dom"/>
</dbReference>
<keyword evidence="4" id="KW-0597">Phosphoprotein</keyword>
<accession>A0ABS4Z4S9</accession>
<dbReference type="Gene3D" id="3.30.450.20">
    <property type="entry name" value="PAS domain"/>
    <property type="match status" value="1"/>
</dbReference>
<dbReference type="Gene3D" id="1.10.287.130">
    <property type="match status" value="1"/>
</dbReference>
<keyword evidence="9" id="KW-0812">Transmembrane</keyword>
<keyword evidence="6" id="KW-0418">Kinase</keyword>
<feature type="transmembrane region" description="Helical" evidence="9">
    <location>
        <begin position="243"/>
        <end position="262"/>
    </location>
</feature>
<dbReference type="InterPro" id="IPR005467">
    <property type="entry name" value="His_kinase_dom"/>
</dbReference>
<keyword evidence="5" id="KW-0808">Transferase</keyword>
<evidence type="ECO:0000313" key="14">
    <source>
        <dbReference type="Proteomes" id="UP000758168"/>
    </source>
</evidence>
<feature type="transmembrane region" description="Helical" evidence="9">
    <location>
        <begin position="16"/>
        <end position="36"/>
    </location>
</feature>
<comment type="subcellular location">
    <subcellularLocation>
        <location evidence="2">Cell membrane</location>
    </subcellularLocation>
</comment>
<feature type="transmembrane region" description="Helical" evidence="9">
    <location>
        <begin position="174"/>
        <end position="193"/>
    </location>
</feature>
<dbReference type="SUPFAM" id="SSF55785">
    <property type="entry name" value="PYP-like sensor domain (PAS domain)"/>
    <property type="match status" value="1"/>
</dbReference>
<feature type="transmembrane region" description="Helical" evidence="9">
    <location>
        <begin position="48"/>
        <end position="71"/>
    </location>
</feature>
<dbReference type="Pfam" id="PF13426">
    <property type="entry name" value="PAS_9"/>
    <property type="match status" value="1"/>
</dbReference>
<evidence type="ECO:0000259" key="12">
    <source>
        <dbReference type="PROSITE" id="PS50113"/>
    </source>
</evidence>
<dbReference type="RefSeq" id="WP_210053473.1">
    <property type="nucleotide sequence ID" value="NZ_BAAAMH010000006.1"/>
</dbReference>
<keyword evidence="14" id="KW-1185">Reference proteome</keyword>
<dbReference type="Proteomes" id="UP000758168">
    <property type="component" value="Unassembled WGS sequence"/>
</dbReference>
<dbReference type="SMART" id="SM00388">
    <property type="entry name" value="HisKA"/>
    <property type="match status" value="1"/>
</dbReference>
<evidence type="ECO:0000256" key="1">
    <source>
        <dbReference type="ARBA" id="ARBA00000085"/>
    </source>
</evidence>
<comment type="catalytic activity">
    <reaction evidence="1">
        <text>ATP + protein L-histidine = ADP + protein N-phospho-L-histidine.</text>
        <dbReference type="EC" id="2.7.13.3"/>
    </reaction>
</comment>
<feature type="transmembrane region" description="Helical" evidence="9">
    <location>
        <begin position="113"/>
        <end position="132"/>
    </location>
</feature>
<dbReference type="InterPro" id="IPR036097">
    <property type="entry name" value="HisK_dim/P_sf"/>
</dbReference>
<dbReference type="Gene3D" id="3.30.565.10">
    <property type="entry name" value="Histidine kinase-like ATPase, C-terminal domain"/>
    <property type="match status" value="1"/>
</dbReference>
<feature type="transmembrane region" description="Helical" evidence="9">
    <location>
        <begin position="83"/>
        <end position="101"/>
    </location>
</feature>
<keyword evidence="9" id="KW-1133">Transmembrane helix</keyword>
<feature type="domain" description="PAC" evidence="12">
    <location>
        <begin position="395"/>
        <end position="446"/>
    </location>
</feature>
<comment type="caution">
    <text evidence="13">The sequence shown here is derived from an EMBL/GenBank/DDBJ whole genome shotgun (WGS) entry which is preliminary data.</text>
</comment>
<dbReference type="SUPFAM" id="SSF55874">
    <property type="entry name" value="ATPase domain of HSP90 chaperone/DNA topoisomerase II/histidine kinase"/>
    <property type="match status" value="1"/>
</dbReference>
<evidence type="ECO:0000256" key="6">
    <source>
        <dbReference type="ARBA" id="ARBA00022777"/>
    </source>
</evidence>
<sequence>MLAVLLSSDLPAEVRTLLSGSALVGVGLTACISCRFRAVRSTGLRRRAYNLWSLACLSAALGNLGLMINGAQRDRETVSASDITLLATLVLAVAGVTTFPLARRRGTDLARMLLDGVVIGGSILAVVSIRIWSQVATMDPTVAVANLAAPVFDIVVATLGALLFMRTARGDRSVLGALAIGFSLYAVSDLLYALRLVNTGFFELGTPVDLGWVAGYALIAWSVANATTPAPGQPDGEVESSPVVGTATVFSVFLLAALLSLVGVENDSVNLVTAVLWTVVLLAVLGRQFLLVLDNEQLRRTLEQRVVERTRSLRQVTRQSDLLVNSVGDGIYGVDRFGLVTFVNPAAAEALGYEALELIGHDAHATFHAPAPTGQAYPSESCYIAEAIRDGIATNAEEDSYLRADGLEIPVEVTATPLTDDGATLGAVVVFRDVTQRREVDRLKNEFVSMVSHELRTPLTAIRGSLGLLAGGALGPLTPAAGRMVDIALVSSERLTRLINEILDLERMEAGALPMELSDLSATDLLRTAVEQAGVLATEADVSLRVIHAEGVVRADEDRVVQTLLNLLGNAIKFSSPGQEVTVQCVRRGSFVEFEVSDSGRGIPEDKLDAVFARFQQVDSSDAREKGGSGLGLAISRSIVERLGGRIWARNNPDGGAAFRFTLPVPLAVEPVTAPADRVPPVRDRRAVPAPAGTAR</sequence>
<evidence type="ECO:0000259" key="11">
    <source>
        <dbReference type="PROSITE" id="PS50112"/>
    </source>
</evidence>
<evidence type="ECO:0000256" key="3">
    <source>
        <dbReference type="ARBA" id="ARBA00012438"/>
    </source>
</evidence>
<evidence type="ECO:0000256" key="2">
    <source>
        <dbReference type="ARBA" id="ARBA00004236"/>
    </source>
</evidence>
<evidence type="ECO:0000256" key="4">
    <source>
        <dbReference type="ARBA" id="ARBA00022553"/>
    </source>
</evidence>
<gene>
    <name evidence="13" type="ORF">JOF54_000957</name>
</gene>
<name>A0ABS4Z4S9_9ACTN</name>
<dbReference type="PRINTS" id="PR00344">
    <property type="entry name" value="BCTRLSENSOR"/>
</dbReference>
<feature type="region of interest" description="Disordered" evidence="8">
    <location>
        <begin position="676"/>
        <end position="696"/>
    </location>
</feature>
<keyword evidence="9" id="KW-0472">Membrane</keyword>
<evidence type="ECO:0000259" key="10">
    <source>
        <dbReference type="PROSITE" id="PS50109"/>
    </source>
</evidence>
<dbReference type="InterPro" id="IPR004358">
    <property type="entry name" value="Sig_transdc_His_kin-like_C"/>
</dbReference>
<dbReference type="InterPro" id="IPR000014">
    <property type="entry name" value="PAS"/>
</dbReference>
<evidence type="ECO:0000256" key="5">
    <source>
        <dbReference type="ARBA" id="ARBA00022679"/>
    </source>
</evidence>
<feature type="transmembrane region" description="Helical" evidence="9">
    <location>
        <begin position="144"/>
        <end position="165"/>
    </location>
</feature>
<dbReference type="Pfam" id="PF02518">
    <property type="entry name" value="HATPase_c"/>
    <property type="match status" value="1"/>
</dbReference>
<dbReference type="InterPro" id="IPR036890">
    <property type="entry name" value="HATPase_C_sf"/>
</dbReference>
<feature type="domain" description="Histidine kinase" evidence="10">
    <location>
        <begin position="450"/>
        <end position="667"/>
    </location>
</feature>
<dbReference type="PROSITE" id="PS50109">
    <property type="entry name" value="HIS_KIN"/>
    <property type="match status" value="1"/>
</dbReference>
<feature type="transmembrane region" description="Helical" evidence="9">
    <location>
        <begin position="274"/>
        <end position="293"/>
    </location>
</feature>
<feature type="domain" description="PAS" evidence="11">
    <location>
        <begin position="323"/>
        <end position="360"/>
    </location>
</feature>
<dbReference type="NCBIfam" id="TIGR00229">
    <property type="entry name" value="sensory_box"/>
    <property type="match status" value="1"/>
</dbReference>
<dbReference type="InterPro" id="IPR001610">
    <property type="entry name" value="PAC"/>
</dbReference>
<dbReference type="InterPro" id="IPR003594">
    <property type="entry name" value="HATPase_dom"/>
</dbReference>
<proteinExistence type="predicted"/>
<reference evidence="13 14" key="1">
    <citation type="submission" date="2021-03" db="EMBL/GenBank/DDBJ databases">
        <title>Sequencing the genomes of 1000 actinobacteria strains.</title>
        <authorList>
            <person name="Klenk H.-P."/>
        </authorList>
    </citation>
    <scope>NUCLEOTIDE SEQUENCE [LARGE SCALE GENOMIC DNA]</scope>
    <source>
        <strain evidence="13 14">DSM 12936</strain>
    </source>
</reference>
<dbReference type="Pfam" id="PF00512">
    <property type="entry name" value="HisKA"/>
    <property type="match status" value="1"/>
</dbReference>
<dbReference type="EMBL" id="JAGIOB010000001">
    <property type="protein sequence ID" value="MBP2416035.1"/>
    <property type="molecule type" value="Genomic_DNA"/>
</dbReference>
<dbReference type="SMART" id="SM00091">
    <property type="entry name" value="PAS"/>
    <property type="match status" value="1"/>
</dbReference>
<dbReference type="SMART" id="SM00387">
    <property type="entry name" value="HATPase_c"/>
    <property type="match status" value="1"/>
</dbReference>
<evidence type="ECO:0000256" key="8">
    <source>
        <dbReference type="SAM" id="MobiDB-lite"/>
    </source>
</evidence>
<dbReference type="InterPro" id="IPR000700">
    <property type="entry name" value="PAS-assoc_C"/>
</dbReference>
<dbReference type="PROSITE" id="PS50112">
    <property type="entry name" value="PAS"/>
    <property type="match status" value="1"/>
</dbReference>